<sequence length="46" mass="5248">MDDDILYITNIDLFNSTSVFDIKPYTSVKTSRICVNLTIIQKHSLA</sequence>
<feature type="domain" description="TsaA-like" evidence="1">
    <location>
        <begin position="1"/>
        <end position="34"/>
    </location>
</feature>
<comment type="caution">
    <text evidence="2">The sequence shown here is derived from an EMBL/GenBank/DDBJ whole genome shotgun (WGS) entry which is preliminary data.</text>
</comment>
<evidence type="ECO:0000313" key="2">
    <source>
        <dbReference type="EMBL" id="HGQ36816.1"/>
    </source>
</evidence>
<dbReference type="EMBL" id="DTCK01000048">
    <property type="protein sequence ID" value="HGQ36816.1"/>
    <property type="molecule type" value="Genomic_DNA"/>
</dbReference>
<gene>
    <name evidence="2" type="ORF">ENU41_09120</name>
</gene>
<dbReference type="InterPro" id="IPR036413">
    <property type="entry name" value="YaeB-like_sf"/>
</dbReference>
<dbReference type="AlphaFoldDB" id="A0A832C9L5"/>
<dbReference type="InterPro" id="IPR023370">
    <property type="entry name" value="TrmO-like_N"/>
</dbReference>
<accession>A0A832C9L5</accession>
<dbReference type="SUPFAM" id="SSF118196">
    <property type="entry name" value="YaeB-like"/>
    <property type="match status" value="1"/>
</dbReference>
<reference evidence="2" key="1">
    <citation type="journal article" date="2020" name="mSystems">
        <title>Genome- and Community-Level Interaction Insights into Carbon Utilization and Element Cycling Functions of Hydrothermarchaeota in Hydrothermal Sediment.</title>
        <authorList>
            <person name="Zhou Z."/>
            <person name="Liu Y."/>
            <person name="Xu W."/>
            <person name="Pan J."/>
            <person name="Luo Z.H."/>
            <person name="Li M."/>
        </authorList>
    </citation>
    <scope>NUCLEOTIDE SEQUENCE</scope>
    <source>
        <strain evidence="2">SpSt-667</strain>
    </source>
</reference>
<proteinExistence type="predicted"/>
<dbReference type="PROSITE" id="PS51668">
    <property type="entry name" value="TSAA_2"/>
    <property type="match status" value="1"/>
</dbReference>
<protein>
    <recommendedName>
        <fullName evidence="1">TsaA-like domain-containing protein</fullName>
    </recommendedName>
</protein>
<organism evidence="2">
    <name type="scientific">Ignisphaera aggregans</name>
    <dbReference type="NCBI Taxonomy" id="334771"/>
    <lineage>
        <taxon>Archaea</taxon>
        <taxon>Thermoproteota</taxon>
        <taxon>Thermoprotei</taxon>
        <taxon>Desulfurococcales</taxon>
        <taxon>Desulfurococcaceae</taxon>
        <taxon>Ignisphaera</taxon>
    </lineage>
</organism>
<evidence type="ECO:0000259" key="1">
    <source>
        <dbReference type="PROSITE" id="PS51668"/>
    </source>
</evidence>
<name>A0A832C9L5_9CREN</name>